<evidence type="ECO:0000313" key="2">
    <source>
        <dbReference type="Proteomes" id="UP000238390"/>
    </source>
</evidence>
<sequence>MRYSATAIVWMSEARGIRDPSAVGIPHWRSVSDVDCFRRRIFATL</sequence>
<accession>A0A2R3J5U1</accession>
<protein>
    <submittedName>
        <fullName evidence="1">Uncharacterized protein</fullName>
    </submittedName>
</protein>
<dbReference type="AlphaFoldDB" id="A0A2R3J5U1"/>
<proteinExistence type="predicted"/>
<reference evidence="1 2" key="1">
    <citation type="submission" date="2018-02" db="EMBL/GenBank/DDBJ databases">
        <title>FDA/CDC Antimicrobial Resistant Isolate Bank Genome Sequencing.</title>
        <authorList>
            <person name="Benahmed F.H."/>
            <person name="Lutgring J.D."/>
            <person name="Yoo B."/>
            <person name="Machado M."/>
            <person name="Brown A."/>
            <person name="McAllister G."/>
            <person name="Perry A."/>
            <person name="Halpin A.L."/>
            <person name="Vavikolanu K."/>
            <person name="Ott S."/>
            <person name="Zhao X."/>
            <person name="Tallon L.J."/>
            <person name="Sadzewicz L."/>
            <person name="Aluvathingal J."/>
            <person name="Nadendla S."/>
            <person name="Voskania-kordi A."/>
            <person name="Simonyan V."/>
            <person name="Patel J."/>
            <person name="Shawar R.M."/>
        </authorList>
    </citation>
    <scope>NUCLEOTIDE SEQUENCE [LARGE SCALE GENOMIC DNA]</scope>
    <source>
        <strain evidence="1 2">AR_0356</strain>
        <plasmid evidence="1 2">unnamed2</plasmid>
    </source>
</reference>
<keyword evidence="1" id="KW-0614">Plasmid</keyword>
<dbReference type="EMBL" id="CP027170">
    <property type="protein sequence ID" value="AVK09495.1"/>
    <property type="molecule type" value="Genomic_DNA"/>
</dbReference>
<name>A0A2R3J5U1_9PSED</name>
<gene>
    <name evidence="1" type="ORF">CSB93_6572</name>
</gene>
<dbReference type="Proteomes" id="UP000238390">
    <property type="component" value="Plasmid unnamed2"/>
</dbReference>
<geneLocation type="plasmid" evidence="1 2">
    <name>unnamed2</name>
</geneLocation>
<keyword evidence="2" id="KW-1185">Reference proteome</keyword>
<organism evidence="1 2">
    <name type="scientific">Pseudomonas paraeruginosa</name>
    <dbReference type="NCBI Taxonomy" id="2994495"/>
    <lineage>
        <taxon>Bacteria</taxon>
        <taxon>Pseudomonadati</taxon>
        <taxon>Pseudomonadota</taxon>
        <taxon>Gammaproteobacteria</taxon>
        <taxon>Pseudomonadales</taxon>
        <taxon>Pseudomonadaceae</taxon>
        <taxon>Pseudomonas</taxon>
    </lineage>
</organism>
<evidence type="ECO:0000313" key="1">
    <source>
        <dbReference type="EMBL" id="AVK09495.1"/>
    </source>
</evidence>